<dbReference type="Proteomes" id="UP000007752">
    <property type="component" value="Chromosome 11"/>
</dbReference>
<dbReference type="EMBL" id="CM000148">
    <property type="protein sequence ID" value="EEE52473.1"/>
    <property type="molecule type" value="Genomic_DNA"/>
</dbReference>
<protein>
    <submittedName>
        <fullName evidence="1">Uncharacterized protein</fullName>
    </submittedName>
</protein>
<dbReference type="AlphaFoldDB" id="B9G8K8"/>
<proteinExistence type="predicted"/>
<reference evidence="1" key="1">
    <citation type="journal article" date="2005" name="PLoS Biol.">
        <title>The genomes of Oryza sativa: a history of duplications.</title>
        <authorList>
            <person name="Yu J."/>
            <person name="Wang J."/>
            <person name="Lin W."/>
            <person name="Li S."/>
            <person name="Li H."/>
            <person name="Zhou J."/>
            <person name="Ni P."/>
            <person name="Dong W."/>
            <person name="Hu S."/>
            <person name="Zeng C."/>
            <person name="Zhang J."/>
            <person name="Zhang Y."/>
            <person name="Li R."/>
            <person name="Xu Z."/>
            <person name="Li S."/>
            <person name="Li X."/>
            <person name="Zheng H."/>
            <person name="Cong L."/>
            <person name="Lin L."/>
            <person name="Yin J."/>
            <person name="Geng J."/>
            <person name="Li G."/>
            <person name="Shi J."/>
            <person name="Liu J."/>
            <person name="Lv H."/>
            <person name="Li J."/>
            <person name="Wang J."/>
            <person name="Deng Y."/>
            <person name="Ran L."/>
            <person name="Shi X."/>
            <person name="Wang X."/>
            <person name="Wu Q."/>
            <person name="Li C."/>
            <person name="Ren X."/>
            <person name="Wang J."/>
            <person name="Wang X."/>
            <person name="Li D."/>
            <person name="Liu D."/>
            <person name="Zhang X."/>
            <person name="Ji Z."/>
            <person name="Zhao W."/>
            <person name="Sun Y."/>
            <person name="Zhang Z."/>
            <person name="Bao J."/>
            <person name="Han Y."/>
            <person name="Dong L."/>
            <person name="Ji J."/>
            <person name="Chen P."/>
            <person name="Wu S."/>
            <person name="Liu J."/>
            <person name="Xiao Y."/>
            <person name="Bu D."/>
            <person name="Tan J."/>
            <person name="Yang L."/>
            <person name="Ye C."/>
            <person name="Zhang J."/>
            <person name="Xu J."/>
            <person name="Zhou Y."/>
            <person name="Yu Y."/>
            <person name="Zhang B."/>
            <person name="Zhuang S."/>
            <person name="Wei H."/>
            <person name="Liu B."/>
            <person name="Lei M."/>
            <person name="Yu H."/>
            <person name="Li Y."/>
            <person name="Xu H."/>
            <person name="Wei S."/>
            <person name="He X."/>
            <person name="Fang L."/>
            <person name="Zhang Z."/>
            <person name="Zhang Y."/>
            <person name="Huang X."/>
            <person name="Su Z."/>
            <person name="Tong W."/>
            <person name="Li J."/>
            <person name="Tong Z."/>
            <person name="Li S."/>
            <person name="Ye J."/>
            <person name="Wang L."/>
            <person name="Fang L."/>
            <person name="Lei T."/>
            <person name="Chen C."/>
            <person name="Chen H."/>
            <person name="Xu Z."/>
            <person name="Li H."/>
            <person name="Huang H."/>
            <person name="Zhang F."/>
            <person name="Xu H."/>
            <person name="Li N."/>
            <person name="Zhao C."/>
            <person name="Li S."/>
            <person name="Dong L."/>
            <person name="Huang Y."/>
            <person name="Li L."/>
            <person name="Xi Y."/>
            <person name="Qi Q."/>
            <person name="Li W."/>
            <person name="Zhang B."/>
            <person name="Hu W."/>
            <person name="Zhang Y."/>
            <person name="Tian X."/>
            <person name="Jiao Y."/>
            <person name="Liang X."/>
            <person name="Jin J."/>
            <person name="Gao L."/>
            <person name="Zheng W."/>
            <person name="Hao B."/>
            <person name="Liu S."/>
            <person name="Wang W."/>
            <person name="Yuan L."/>
            <person name="Cao M."/>
            <person name="McDermott J."/>
            <person name="Samudrala R."/>
            <person name="Wang J."/>
            <person name="Wong G.K."/>
            <person name="Yang H."/>
        </authorList>
    </citation>
    <scope>NUCLEOTIDE SEQUENCE [LARGE SCALE GENOMIC DNA]</scope>
</reference>
<sequence>MGHGKVAKLAYIVFAEEDVARFEITMDDWVGLGVVEEDESGAYAGGSSHSSFPCEPPPLSTFSEEEASPWWWQRENGEGIPIQFRGSFSLEMPLLWSALEGFLPEAASPATFRRAAWLALVWRMEQRRSVHSAVSRVAGADSFWAGEPSRCGS</sequence>
<organism evidence="1">
    <name type="scientific">Oryza sativa subsp. japonica</name>
    <name type="common">Rice</name>
    <dbReference type="NCBI Taxonomy" id="39947"/>
    <lineage>
        <taxon>Eukaryota</taxon>
        <taxon>Viridiplantae</taxon>
        <taxon>Streptophyta</taxon>
        <taxon>Embryophyta</taxon>
        <taxon>Tracheophyta</taxon>
        <taxon>Spermatophyta</taxon>
        <taxon>Magnoliopsida</taxon>
        <taxon>Liliopsida</taxon>
        <taxon>Poales</taxon>
        <taxon>Poaceae</taxon>
        <taxon>BOP clade</taxon>
        <taxon>Oryzoideae</taxon>
        <taxon>Oryzeae</taxon>
        <taxon>Oryzinae</taxon>
        <taxon>Oryza</taxon>
        <taxon>Oryza sativa</taxon>
    </lineage>
</organism>
<accession>B9G8K8</accession>
<evidence type="ECO:0000313" key="1">
    <source>
        <dbReference type="EMBL" id="EEE52473.1"/>
    </source>
</evidence>
<reference evidence="1" key="2">
    <citation type="submission" date="2008-12" db="EMBL/GenBank/DDBJ databases">
        <title>Improved gene annotation of the rice (Oryza sativa) genomes.</title>
        <authorList>
            <person name="Wang J."/>
            <person name="Li R."/>
            <person name="Fan W."/>
            <person name="Huang Q."/>
            <person name="Zhang J."/>
            <person name="Zhou Y."/>
            <person name="Hu Y."/>
            <person name="Zi S."/>
            <person name="Li J."/>
            <person name="Ni P."/>
            <person name="Zheng H."/>
            <person name="Zhang Y."/>
            <person name="Zhao M."/>
            <person name="Hao Q."/>
            <person name="McDermott J."/>
            <person name="Samudrala R."/>
            <person name="Kristiansen K."/>
            <person name="Wong G.K.-S."/>
        </authorList>
    </citation>
    <scope>NUCLEOTIDE SEQUENCE</scope>
</reference>
<name>B9G8K8_ORYSJ</name>
<gene>
    <name evidence="1" type="ORF">OsJ_34643</name>
</gene>